<reference evidence="2" key="1">
    <citation type="submission" date="2019-03" db="EMBL/GenBank/DDBJ databases">
        <title>WGS assembly of Setaria viridis.</title>
        <authorList>
            <person name="Huang P."/>
            <person name="Jenkins J."/>
            <person name="Grimwood J."/>
            <person name="Barry K."/>
            <person name="Healey A."/>
            <person name="Mamidi S."/>
            <person name="Sreedasyam A."/>
            <person name="Shu S."/>
            <person name="Feldman M."/>
            <person name="Wu J."/>
            <person name="Yu Y."/>
            <person name="Chen C."/>
            <person name="Johnson J."/>
            <person name="Rokhsar D."/>
            <person name="Baxter I."/>
            <person name="Schmutz J."/>
            <person name="Brutnell T."/>
            <person name="Kellogg E."/>
        </authorList>
    </citation>
    <scope>NUCLEOTIDE SEQUENCE [LARGE SCALE GENOMIC DNA]</scope>
</reference>
<evidence type="ECO:0000313" key="3">
    <source>
        <dbReference type="Proteomes" id="UP000298652"/>
    </source>
</evidence>
<proteinExistence type="predicted"/>
<organism evidence="2 3">
    <name type="scientific">Setaria viridis</name>
    <name type="common">Green bristlegrass</name>
    <name type="synonym">Setaria italica subsp. viridis</name>
    <dbReference type="NCBI Taxonomy" id="4556"/>
    <lineage>
        <taxon>Eukaryota</taxon>
        <taxon>Viridiplantae</taxon>
        <taxon>Streptophyta</taxon>
        <taxon>Embryophyta</taxon>
        <taxon>Tracheophyta</taxon>
        <taxon>Spermatophyta</taxon>
        <taxon>Magnoliopsida</taxon>
        <taxon>Liliopsida</taxon>
        <taxon>Poales</taxon>
        <taxon>Poaceae</taxon>
        <taxon>PACMAD clade</taxon>
        <taxon>Panicoideae</taxon>
        <taxon>Panicodae</taxon>
        <taxon>Paniceae</taxon>
        <taxon>Cenchrinae</taxon>
        <taxon>Setaria</taxon>
    </lineage>
</organism>
<feature type="compositionally biased region" description="Basic and acidic residues" evidence="1">
    <location>
        <begin position="13"/>
        <end position="25"/>
    </location>
</feature>
<accession>A0A4U6TED2</accession>
<dbReference type="Proteomes" id="UP000298652">
    <property type="component" value="Chromosome 8"/>
</dbReference>
<gene>
    <name evidence="2" type="ORF">SEVIR_8G116780v2</name>
</gene>
<dbReference type="AlphaFoldDB" id="A0A4U6TED2"/>
<keyword evidence="3" id="KW-1185">Reference proteome</keyword>
<feature type="compositionally biased region" description="Low complexity" evidence="1">
    <location>
        <begin position="1"/>
        <end position="12"/>
    </location>
</feature>
<evidence type="ECO:0000256" key="1">
    <source>
        <dbReference type="SAM" id="MobiDB-lite"/>
    </source>
</evidence>
<dbReference type="Gramene" id="TKW00540">
    <property type="protein sequence ID" value="TKW00540"/>
    <property type="gene ID" value="SEVIR_8G116780v2"/>
</dbReference>
<feature type="region of interest" description="Disordered" evidence="1">
    <location>
        <begin position="1"/>
        <end position="25"/>
    </location>
</feature>
<protein>
    <submittedName>
        <fullName evidence="2">Uncharacterized protein</fullName>
    </submittedName>
</protein>
<name>A0A4U6TED2_SETVI</name>
<dbReference type="EMBL" id="CM016559">
    <property type="protein sequence ID" value="TKW00540.1"/>
    <property type="molecule type" value="Genomic_DNA"/>
</dbReference>
<sequence length="71" mass="7916">MAAAGAARPLAAGERRPAPPALERRPAPFPVIWRGLEIARQRRLHLLHHRHSHGISLGTTAMPCPLFDFFF</sequence>
<evidence type="ECO:0000313" key="2">
    <source>
        <dbReference type="EMBL" id="TKW00540.1"/>
    </source>
</evidence>